<protein>
    <submittedName>
        <fullName evidence="2">Uncharacterized protein</fullName>
    </submittedName>
</protein>
<feature type="transmembrane region" description="Helical" evidence="1">
    <location>
        <begin position="12"/>
        <end position="31"/>
    </location>
</feature>
<proteinExistence type="predicted"/>
<evidence type="ECO:0000256" key="1">
    <source>
        <dbReference type="SAM" id="Phobius"/>
    </source>
</evidence>
<keyword evidence="1" id="KW-0812">Transmembrane</keyword>
<keyword evidence="1" id="KW-0472">Membrane</keyword>
<comment type="caution">
    <text evidence="2">The sequence shown here is derived from an EMBL/GenBank/DDBJ whole genome shotgun (WGS) entry which is preliminary data.</text>
</comment>
<name>A0A5B7EKL0_PORTR</name>
<gene>
    <name evidence="2" type="ORF">E2C01_026312</name>
</gene>
<keyword evidence="1" id="KW-1133">Transmembrane helix</keyword>
<dbReference type="AlphaFoldDB" id="A0A5B7EKL0"/>
<keyword evidence="3" id="KW-1185">Reference proteome</keyword>
<dbReference type="Proteomes" id="UP000324222">
    <property type="component" value="Unassembled WGS sequence"/>
</dbReference>
<evidence type="ECO:0000313" key="3">
    <source>
        <dbReference type="Proteomes" id="UP000324222"/>
    </source>
</evidence>
<evidence type="ECO:0000313" key="2">
    <source>
        <dbReference type="EMBL" id="MPC32974.1"/>
    </source>
</evidence>
<dbReference type="EMBL" id="VSRR010002733">
    <property type="protein sequence ID" value="MPC32974.1"/>
    <property type="molecule type" value="Genomic_DNA"/>
</dbReference>
<reference evidence="2 3" key="1">
    <citation type="submission" date="2019-05" db="EMBL/GenBank/DDBJ databases">
        <title>Another draft genome of Portunus trituberculatus and its Hox gene families provides insights of decapod evolution.</title>
        <authorList>
            <person name="Jeong J.-H."/>
            <person name="Song I."/>
            <person name="Kim S."/>
            <person name="Choi T."/>
            <person name="Kim D."/>
            <person name="Ryu S."/>
            <person name="Kim W."/>
        </authorList>
    </citation>
    <scope>NUCLEOTIDE SEQUENCE [LARGE SCALE GENOMIC DNA]</scope>
    <source>
        <tissue evidence="2">Muscle</tissue>
    </source>
</reference>
<accession>A0A5B7EKL0</accession>
<organism evidence="2 3">
    <name type="scientific">Portunus trituberculatus</name>
    <name type="common">Swimming crab</name>
    <name type="synonym">Neptunus trituberculatus</name>
    <dbReference type="NCBI Taxonomy" id="210409"/>
    <lineage>
        <taxon>Eukaryota</taxon>
        <taxon>Metazoa</taxon>
        <taxon>Ecdysozoa</taxon>
        <taxon>Arthropoda</taxon>
        <taxon>Crustacea</taxon>
        <taxon>Multicrustacea</taxon>
        <taxon>Malacostraca</taxon>
        <taxon>Eumalacostraca</taxon>
        <taxon>Eucarida</taxon>
        <taxon>Decapoda</taxon>
        <taxon>Pleocyemata</taxon>
        <taxon>Brachyura</taxon>
        <taxon>Eubrachyura</taxon>
        <taxon>Portunoidea</taxon>
        <taxon>Portunidae</taxon>
        <taxon>Portuninae</taxon>
        <taxon>Portunus</taxon>
    </lineage>
</organism>
<feature type="transmembrane region" description="Helical" evidence="1">
    <location>
        <begin position="38"/>
        <end position="58"/>
    </location>
</feature>
<sequence length="127" mass="14729">MKSLLLDFFGWPLVVAMLQTLIIIIAGFYNFTRINYRFIQLLSMTLCGFLTLILFSGVGENFKNKASEQYPIDYFSFTAGDESGILASVDLLRDYSALSPHLPLKTQVRKRRVEERWQLPSWRHVFS</sequence>